<dbReference type="Proteomes" id="UP001217083">
    <property type="component" value="Unassembled WGS sequence"/>
</dbReference>
<keyword evidence="2" id="KW-1185">Reference proteome</keyword>
<dbReference type="EMBL" id="JARFVA010000001">
    <property type="protein sequence ID" value="MDF0706533.1"/>
    <property type="molecule type" value="Genomic_DNA"/>
</dbReference>
<evidence type="ECO:0000313" key="1">
    <source>
        <dbReference type="EMBL" id="MDF0706533.1"/>
    </source>
</evidence>
<dbReference type="Pfam" id="PF14054">
    <property type="entry name" value="DUF4249"/>
    <property type="match status" value="1"/>
</dbReference>
<comment type="caution">
    <text evidence="1">The sequence shown here is derived from an EMBL/GenBank/DDBJ whole genome shotgun (WGS) entry which is preliminary data.</text>
</comment>
<proteinExistence type="predicted"/>
<accession>A0ABT5XKX3</accession>
<dbReference type="RefSeq" id="WP_275648566.1">
    <property type="nucleotide sequence ID" value="NZ_JARFVA010000001.1"/>
</dbReference>
<reference evidence="1 2" key="1">
    <citation type="submission" date="2023-03" db="EMBL/GenBank/DDBJ databases">
        <title>Muricauda XX sp. nov. and Muricauda XXX sp. nov., two novel species isolated from Okinawa Trough.</title>
        <authorList>
            <person name="Cao W."/>
            <person name="Deng X."/>
        </authorList>
    </citation>
    <scope>NUCLEOTIDE SEQUENCE [LARGE SCALE GENOMIC DNA]</scope>
    <source>
        <strain evidence="1 2">81s02</strain>
    </source>
</reference>
<gene>
    <name evidence="1" type="ORF">PY091_04835</name>
</gene>
<protein>
    <submittedName>
        <fullName evidence="1">DUF4249 domain-containing protein</fullName>
    </submittedName>
</protein>
<evidence type="ECO:0000313" key="2">
    <source>
        <dbReference type="Proteomes" id="UP001217083"/>
    </source>
</evidence>
<dbReference type="PROSITE" id="PS51257">
    <property type="entry name" value="PROKAR_LIPOPROTEIN"/>
    <property type="match status" value="1"/>
</dbReference>
<dbReference type="InterPro" id="IPR025345">
    <property type="entry name" value="DUF4249"/>
</dbReference>
<sequence length="435" mass="48904">MKLRKGLYRIVLCLVFLTVFGACLDELEIDTLGEEDASPALVVEAVFTDELITQKVYLSRSSLRLDLETDTVYNPYIPLGSRPIDSVDMEGGATVRLLGDDGVTYQFTEGEEGVYLSNQPFALQMGVGYTLDISTRNGLEYESDPLLVEGRSQLTNVYAERTLSDSGEDGVAIYVDSEPQEGNTQFYRFAYEETYKVVAPDWRPIDFELTGYDNSVYPPLFNLDIVQREVQNRICYNTVPSTSIEQISTAGSPDRNISKQMVRFISKENFIISERYSILVQQQVQSADAYSFYETLKSFSQSENIFSQVQPGALYANVHRKDGSNENVLGYVEAVGVSDQRLFFNFDDFFADEELPQFPFNCSPMTARIYNSPPPPSCPEDLLSRLDKGTVTYYEAYDEALVPNASCPGPYVFVPRICGDCTLLGSNVEPDFWVE</sequence>
<organism evidence="1 2">
    <name type="scientific">Flagellimonas okinawensis</name>
    <dbReference type="NCBI Taxonomy" id="3031324"/>
    <lineage>
        <taxon>Bacteria</taxon>
        <taxon>Pseudomonadati</taxon>
        <taxon>Bacteroidota</taxon>
        <taxon>Flavobacteriia</taxon>
        <taxon>Flavobacteriales</taxon>
        <taxon>Flavobacteriaceae</taxon>
        <taxon>Flagellimonas</taxon>
    </lineage>
</organism>
<name>A0ABT5XKX3_9FLAO</name>